<dbReference type="InterPro" id="IPR001736">
    <property type="entry name" value="PLipase_D/transphosphatidylase"/>
</dbReference>
<proteinExistence type="predicted"/>
<comment type="caution">
    <text evidence="2">The sequence shown here is derived from an EMBL/GenBank/DDBJ whole genome shotgun (WGS) entry which is preliminary data.</text>
</comment>
<dbReference type="Gene3D" id="3.30.870.10">
    <property type="entry name" value="Endonuclease Chain A"/>
    <property type="match status" value="2"/>
</dbReference>
<name>A0ABR2V8F9_9PEZI</name>
<organism evidence="2 3">
    <name type="scientific">Seiridium unicorne</name>
    <dbReference type="NCBI Taxonomy" id="138068"/>
    <lineage>
        <taxon>Eukaryota</taxon>
        <taxon>Fungi</taxon>
        <taxon>Dikarya</taxon>
        <taxon>Ascomycota</taxon>
        <taxon>Pezizomycotina</taxon>
        <taxon>Sordariomycetes</taxon>
        <taxon>Xylariomycetidae</taxon>
        <taxon>Amphisphaeriales</taxon>
        <taxon>Sporocadaceae</taxon>
        <taxon>Seiridium</taxon>
    </lineage>
</organism>
<feature type="domain" description="PLD phosphodiesterase" evidence="1">
    <location>
        <begin position="665"/>
        <end position="692"/>
    </location>
</feature>
<feature type="domain" description="PLD phosphodiesterase" evidence="1">
    <location>
        <begin position="282"/>
        <end position="309"/>
    </location>
</feature>
<dbReference type="PANTHER" id="PTHR21248:SF22">
    <property type="entry name" value="PHOSPHOLIPASE D"/>
    <property type="match status" value="1"/>
</dbReference>
<accession>A0ABR2V8F9</accession>
<dbReference type="PANTHER" id="PTHR21248">
    <property type="entry name" value="CARDIOLIPIN SYNTHASE"/>
    <property type="match status" value="1"/>
</dbReference>
<dbReference type="EMBL" id="JARVKF010000112">
    <property type="protein sequence ID" value="KAK9422786.1"/>
    <property type="molecule type" value="Genomic_DNA"/>
</dbReference>
<dbReference type="SUPFAM" id="SSF56024">
    <property type="entry name" value="Phospholipase D/nuclease"/>
    <property type="match status" value="2"/>
</dbReference>
<dbReference type="SMART" id="SM00155">
    <property type="entry name" value="PLDc"/>
    <property type="match status" value="2"/>
</dbReference>
<evidence type="ECO:0000313" key="3">
    <source>
        <dbReference type="Proteomes" id="UP001408356"/>
    </source>
</evidence>
<sequence>MSSTDQTGMPKLGSVLYQTFVEFPYSAYSVPRVPDQTTTSADPEMPHAKASPAGYTAYTLDDPLAKLCQSDDSVSALLAQDPALTPGQAWKKLSSHYKKHSHEFQDIRDIGKGDVTDEQLELAYKCGKWGNTRPSKLFLRLYHDSLCTLNDNPAHGMSSPSLFGSSGVAPLTILSVIPDIVRHMSNLIVRADKEVFLATNFWQNSAASKYITNAMKELSRRAGERGTRIVMKVLYDRGSPKQLFEPHYIVSEKEYTGKAVALPPKHEIPNIDLEVMNYHDPMLGTFHSKFMIVDRKIGVVQSNNIQDNDNVEMMVQVEGPIVDGLYDMALLSWHKKLDPPMPSRNTPAAQGGLGGFGPNHDSIFTAQGTLKDHGVVIDPARMTHRVGAYGPEADQILSSGQGPSTTENTIPAVSSGGPQSNANGFHGSHVVSTETAGAPDHTTGGYLATGQQDVPQHQISEPSKEALLPEHTHDDPHYDIDIAGEVARVQTAVSAKPQETQMQAITRHLNHTVNKGFKGDAPECDAADEMTPYIPHPTHEPFPMALVNRPPYGPPNHKSVSTPQNAAWLSSLRNAQKNVFIQTPTLNAEPLVPAIIEACERGIDVYCYVCLGYNDAGELLPMQGGHNEMIAAHFYKTLSLAGRQRLHYFWYVGKDQTRPIVAEHKKRSCHVKLMIVDETIGIIGSGNQDTQSWFHSQEVNIMLESPSVCKAWIDGLRRNQNTHRYGYLGQEDGVWRDTSGKEAEGSTGVDPGRFSWAKGVVGAVQRLKGTGGF</sequence>
<dbReference type="Pfam" id="PF13091">
    <property type="entry name" value="PLDc_2"/>
    <property type="match status" value="1"/>
</dbReference>
<dbReference type="CDD" id="cd00138">
    <property type="entry name" value="PLDc_SF"/>
    <property type="match status" value="1"/>
</dbReference>
<protein>
    <recommendedName>
        <fullName evidence="1">PLD phosphodiesterase domain-containing protein</fullName>
    </recommendedName>
</protein>
<evidence type="ECO:0000313" key="2">
    <source>
        <dbReference type="EMBL" id="KAK9422786.1"/>
    </source>
</evidence>
<dbReference type="PROSITE" id="PS50035">
    <property type="entry name" value="PLD"/>
    <property type="match status" value="2"/>
</dbReference>
<reference evidence="2 3" key="1">
    <citation type="journal article" date="2024" name="J. Plant Pathol.">
        <title>Sequence and assembly of the genome of Seiridium unicorne, isolate CBS 538.82, causal agent of cypress canker disease.</title>
        <authorList>
            <person name="Scali E."/>
            <person name="Rocca G.D."/>
            <person name="Danti R."/>
            <person name="Garbelotto M."/>
            <person name="Barberini S."/>
            <person name="Baroncelli R."/>
            <person name="Emiliani G."/>
        </authorList>
    </citation>
    <scope>NUCLEOTIDE SEQUENCE [LARGE SCALE GENOMIC DNA]</scope>
    <source>
        <strain evidence="2 3">BM-138-508</strain>
    </source>
</reference>
<dbReference type="InterPro" id="IPR025202">
    <property type="entry name" value="PLD-like_dom"/>
</dbReference>
<dbReference type="Proteomes" id="UP001408356">
    <property type="component" value="Unassembled WGS sequence"/>
</dbReference>
<gene>
    <name evidence="2" type="ORF">SUNI508_00649</name>
</gene>
<evidence type="ECO:0000259" key="1">
    <source>
        <dbReference type="PROSITE" id="PS50035"/>
    </source>
</evidence>
<keyword evidence="3" id="KW-1185">Reference proteome</keyword>